<dbReference type="PROSITE" id="PS00211">
    <property type="entry name" value="ABC_TRANSPORTER_1"/>
    <property type="match status" value="1"/>
</dbReference>
<dbReference type="InterPro" id="IPR003593">
    <property type="entry name" value="AAA+_ATPase"/>
</dbReference>
<comment type="similarity">
    <text evidence="1">Belongs to the ABC transporter superfamily.</text>
</comment>
<evidence type="ECO:0000256" key="3">
    <source>
        <dbReference type="ARBA" id="ARBA00022741"/>
    </source>
</evidence>
<dbReference type="InterPro" id="IPR003439">
    <property type="entry name" value="ABC_transporter-like_ATP-bd"/>
</dbReference>
<dbReference type="PANTHER" id="PTHR43820:SF2">
    <property type="entry name" value="ABC TRANSPORTER ATP-BINDING PROTEIN"/>
    <property type="match status" value="1"/>
</dbReference>
<dbReference type="GO" id="GO:0005524">
    <property type="term" value="F:ATP binding"/>
    <property type="evidence" value="ECO:0007669"/>
    <property type="project" value="UniProtKB-KW"/>
</dbReference>
<dbReference type="PROSITE" id="PS50893">
    <property type="entry name" value="ABC_TRANSPORTER_2"/>
    <property type="match status" value="1"/>
</dbReference>
<feature type="domain" description="ABC transporter" evidence="6">
    <location>
        <begin position="23"/>
        <end position="243"/>
    </location>
</feature>
<dbReference type="InterPro" id="IPR052156">
    <property type="entry name" value="BCAA_Transport_ATP-bd_LivF"/>
</dbReference>
<evidence type="ECO:0000256" key="4">
    <source>
        <dbReference type="ARBA" id="ARBA00022840"/>
    </source>
</evidence>
<keyword evidence="2" id="KW-0813">Transport</keyword>
<protein>
    <submittedName>
        <fullName evidence="7">Branched-chain amino acid transport system ATP-binding protein</fullName>
    </submittedName>
</protein>
<dbReference type="GO" id="GO:0015807">
    <property type="term" value="P:L-amino acid transport"/>
    <property type="evidence" value="ECO:0007669"/>
    <property type="project" value="TreeGrafter"/>
</dbReference>
<dbReference type="Gene3D" id="3.40.50.300">
    <property type="entry name" value="P-loop containing nucleotide triphosphate hydrolases"/>
    <property type="match status" value="1"/>
</dbReference>
<dbReference type="SUPFAM" id="SSF52540">
    <property type="entry name" value="P-loop containing nucleoside triphosphate hydrolases"/>
    <property type="match status" value="1"/>
</dbReference>
<evidence type="ECO:0000313" key="7">
    <source>
        <dbReference type="EMBL" id="SDG65257.1"/>
    </source>
</evidence>
<keyword evidence="3" id="KW-0547">Nucleotide-binding</keyword>
<dbReference type="CDD" id="cd03224">
    <property type="entry name" value="ABC_TM1139_LivF_branched"/>
    <property type="match status" value="1"/>
</dbReference>
<dbReference type="STRING" id="83401.SAMN05421742_10228"/>
<dbReference type="SMART" id="SM00382">
    <property type="entry name" value="AAA"/>
    <property type="match status" value="1"/>
</dbReference>
<dbReference type="Pfam" id="PF00005">
    <property type="entry name" value="ABC_tran"/>
    <property type="match status" value="1"/>
</dbReference>
<dbReference type="InterPro" id="IPR017871">
    <property type="entry name" value="ABC_transporter-like_CS"/>
</dbReference>
<evidence type="ECO:0000256" key="2">
    <source>
        <dbReference type="ARBA" id="ARBA00022448"/>
    </source>
</evidence>
<reference evidence="8" key="1">
    <citation type="submission" date="2016-10" db="EMBL/GenBank/DDBJ databases">
        <authorList>
            <person name="Varghese N."/>
            <person name="Submissions S."/>
        </authorList>
    </citation>
    <scope>NUCLEOTIDE SEQUENCE [LARGE SCALE GENOMIC DNA]</scope>
    <source>
        <strain evidence="8">930I</strain>
    </source>
</reference>
<accession>A0A1G7VZS6</accession>
<keyword evidence="8" id="KW-1185">Reference proteome</keyword>
<dbReference type="GO" id="GO:0015658">
    <property type="term" value="F:branched-chain amino acid transmembrane transporter activity"/>
    <property type="evidence" value="ECO:0007669"/>
    <property type="project" value="TreeGrafter"/>
</dbReference>
<gene>
    <name evidence="7" type="ORF">SAMN05421742_10228</name>
</gene>
<dbReference type="InterPro" id="IPR027417">
    <property type="entry name" value="P-loop_NTPase"/>
</dbReference>
<dbReference type="AlphaFoldDB" id="A0A1G7VZS6"/>
<dbReference type="PANTHER" id="PTHR43820">
    <property type="entry name" value="HIGH-AFFINITY BRANCHED-CHAIN AMINO ACID TRANSPORT ATP-BINDING PROTEIN LIVF"/>
    <property type="match status" value="1"/>
</dbReference>
<dbReference type="GO" id="GO:0016887">
    <property type="term" value="F:ATP hydrolysis activity"/>
    <property type="evidence" value="ECO:0007669"/>
    <property type="project" value="InterPro"/>
</dbReference>
<name>A0A1G7VZS6_9PROT</name>
<keyword evidence="5" id="KW-0029">Amino-acid transport</keyword>
<evidence type="ECO:0000313" key="8">
    <source>
        <dbReference type="Proteomes" id="UP000217076"/>
    </source>
</evidence>
<dbReference type="Proteomes" id="UP000217076">
    <property type="component" value="Unassembled WGS sequence"/>
</dbReference>
<evidence type="ECO:0000256" key="5">
    <source>
        <dbReference type="ARBA" id="ARBA00022970"/>
    </source>
</evidence>
<evidence type="ECO:0000259" key="6">
    <source>
        <dbReference type="PROSITE" id="PS50893"/>
    </source>
</evidence>
<sequence>MGPPALTFNTLKTAAPPLAEAGLGISGLAAERDGVPVLFDVSLEVGPGQAVALLGPNGAGKTTTLLAVMGLVRVTAGRLTWDGGALTHQPPHRIAAAGIGWVPEERRVFAGLTVAENIEVGRRPGRPPAAGGDWHDARLAELFPPLARRWRQRAGLLSGGEQQMLAIARTLAGNPRLLLLDEPSEGLAPLIVDQMAAALATIKADGVALLLSEQHRGFAETLADRLVGLARGRVVEGTGDGFSR</sequence>
<proteinExistence type="inferred from homology"/>
<keyword evidence="4 7" id="KW-0067">ATP-binding</keyword>
<organism evidence="7 8">
    <name type="scientific">Roseospirillum parvum</name>
    <dbReference type="NCBI Taxonomy" id="83401"/>
    <lineage>
        <taxon>Bacteria</taxon>
        <taxon>Pseudomonadati</taxon>
        <taxon>Pseudomonadota</taxon>
        <taxon>Alphaproteobacteria</taxon>
        <taxon>Rhodospirillales</taxon>
        <taxon>Rhodospirillaceae</taxon>
        <taxon>Roseospirillum</taxon>
    </lineage>
</organism>
<dbReference type="EMBL" id="FNCV01000002">
    <property type="protein sequence ID" value="SDG65257.1"/>
    <property type="molecule type" value="Genomic_DNA"/>
</dbReference>
<evidence type="ECO:0000256" key="1">
    <source>
        <dbReference type="ARBA" id="ARBA00005417"/>
    </source>
</evidence>